<proteinExistence type="predicted"/>
<evidence type="ECO:0000313" key="2">
    <source>
        <dbReference type="EMBL" id="OTP78740.1"/>
    </source>
</evidence>
<dbReference type="AlphaFoldDB" id="A0A242MUR5"/>
<dbReference type="EMBL" id="NBTY01000075">
    <property type="protein sequence ID" value="OTP75181.1"/>
    <property type="molecule type" value="Genomic_DNA"/>
</dbReference>
<evidence type="ECO:0000313" key="4">
    <source>
        <dbReference type="Proteomes" id="UP000195221"/>
    </source>
</evidence>
<gene>
    <name evidence="1" type="ORF">PAMC26510_14670</name>
    <name evidence="2" type="ORF">PAMC26577_03875</name>
</gene>
<comment type="caution">
    <text evidence="1">The sequence shown here is derived from an EMBL/GenBank/DDBJ whole genome shotgun (WGS) entry which is preliminary data.</text>
</comment>
<dbReference type="EMBL" id="NBTZ01000022">
    <property type="protein sequence ID" value="OTP78740.1"/>
    <property type="molecule type" value="Genomic_DNA"/>
</dbReference>
<dbReference type="Proteomes" id="UP000195221">
    <property type="component" value="Unassembled WGS sequence"/>
</dbReference>
<name>A0A242MUR5_CABSO</name>
<reference evidence="1 3" key="1">
    <citation type="submission" date="2017-03" db="EMBL/GenBank/DDBJ databases">
        <title>Genome analysis of strain PAMC 26510.</title>
        <authorList>
            <person name="Oh H.-M."/>
            <person name="Yang J.-A."/>
        </authorList>
    </citation>
    <scope>NUCLEOTIDE SEQUENCE [LARGE SCALE GENOMIC DNA]</scope>
    <source>
        <strain evidence="1 3">PAMC 26510</strain>
    </source>
</reference>
<accession>A0A242MUR5</accession>
<reference evidence="2 4" key="2">
    <citation type="submission" date="2017-03" db="EMBL/GenBank/DDBJ databases">
        <title>Genome analysis of strain PAMC 26577.</title>
        <authorList>
            <person name="Oh H.-M."/>
            <person name="Yang J.-A."/>
        </authorList>
    </citation>
    <scope>NUCLEOTIDE SEQUENCE [LARGE SCALE GENOMIC DNA]</scope>
    <source>
        <strain evidence="2 4">PAMC 26577</strain>
    </source>
</reference>
<organism evidence="1 3">
    <name type="scientific">Caballeronia sordidicola</name>
    <name type="common">Burkholderia sordidicola</name>
    <dbReference type="NCBI Taxonomy" id="196367"/>
    <lineage>
        <taxon>Bacteria</taxon>
        <taxon>Pseudomonadati</taxon>
        <taxon>Pseudomonadota</taxon>
        <taxon>Betaproteobacteria</taxon>
        <taxon>Burkholderiales</taxon>
        <taxon>Burkholderiaceae</taxon>
        <taxon>Caballeronia</taxon>
    </lineage>
</organism>
<evidence type="ECO:0000313" key="3">
    <source>
        <dbReference type="Proteomes" id="UP000194546"/>
    </source>
</evidence>
<sequence>MVSNAMNDVRHSLGPNDRVELLCWLTCGSLGAYYLNGSWPTAAFHVQAAHKWLDRHQRQAEWLAIAKLSAIAADLAQRHSELVDADWARDAVEEILDSDDLNYQSELVLRVLDECRRALADKRPAD</sequence>
<evidence type="ECO:0000313" key="1">
    <source>
        <dbReference type="EMBL" id="OTP75181.1"/>
    </source>
</evidence>
<dbReference type="Proteomes" id="UP000194546">
    <property type="component" value="Unassembled WGS sequence"/>
</dbReference>
<protein>
    <submittedName>
        <fullName evidence="1">Uncharacterized protein</fullName>
    </submittedName>
</protein>